<dbReference type="InterPro" id="IPR011335">
    <property type="entry name" value="Restrct_endonuc-II-like"/>
</dbReference>
<dbReference type="SUPFAM" id="SSF52980">
    <property type="entry name" value="Restriction endonuclease-like"/>
    <property type="match status" value="1"/>
</dbReference>
<dbReference type="AlphaFoldDB" id="Q2NJS8"/>
<proteinExistence type="predicted"/>
<dbReference type="PhylomeDB" id="Q2NJS8"/>
<dbReference type="EMBL" id="CP000061">
    <property type="protein sequence ID" value="ABC65315.1"/>
    <property type="molecule type" value="Genomic_DNA"/>
</dbReference>
<sequence length="54" mass="6499">MQITLSQRTKEWYQHRKKYINTSEIGSITGNDKFRILNQLVYDKIFVTTFTSKK</sequence>
<reference evidence="1 2" key="1">
    <citation type="journal article" date="2006" name="J. Bacteriol.">
        <title>Living with genome instability: the adaptation of phytoplasmas to diverse environments of their insect and plant hosts.</title>
        <authorList>
            <person name="Bai X."/>
            <person name="Zhang J."/>
            <person name="Ewing A."/>
            <person name="Miller S.A."/>
            <person name="Jancso Radek A."/>
            <person name="Shevchenko D.V."/>
            <person name="Tsukerman K."/>
            <person name="Walunas T."/>
            <person name="Lapidus A."/>
            <person name="Campbell J.W."/>
            <person name="Hogenhout S.A."/>
        </authorList>
    </citation>
    <scope>NUCLEOTIDE SEQUENCE [LARGE SCALE GENOMIC DNA]</scope>
    <source>
        <strain evidence="1 2">AYWB</strain>
    </source>
</reference>
<evidence type="ECO:0000313" key="2">
    <source>
        <dbReference type="Proteomes" id="UP000001934"/>
    </source>
</evidence>
<accession>Q2NJS8</accession>
<evidence type="ECO:0008006" key="3">
    <source>
        <dbReference type="Google" id="ProtNLM"/>
    </source>
</evidence>
<dbReference type="KEGG" id="ayw:AYWB_198"/>
<name>Q2NJS8_AYWBP</name>
<gene>
    <name evidence="1" type="ordered locus">AYWB_198</name>
</gene>
<dbReference type="Proteomes" id="UP000001934">
    <property type="component" value="Chromosome"/>
</dbReference>
<protein>
    <recommendedName>
        <fullName evidence="3">YqaJ viral recombinase domain-containing protein</fullName>
    </recommendedName>
</protein>
<dbReference type="InterPro" id="IPR011604">
    <property type="entry name" value="PDDEXK-like_dom_sf"/>
</dbReference>
<dbReference type="Gene3D" id="3.90.320.10">
    <property type="match status" value="1"/>
</dbReference>
<keyword evidence="2" id="KW-1185">Reference proteome</keyword>
<dbReference type="eggNOG" id="COG0465">
    <property type="taxonomic scope" value="Bacteria"/>
</dbReference>
<organism evidence="1 2">
    <name type="scientific">Aster yellows witches'-broom phytoplasma (strain AYWB)</name>
    <dbReference type="NCBI Taxonomy" id="322098"/>
    <lineage>
        <taxon>Bacteria</taxon>
        <taxon>Bacillati</taxon>
        <taxon>Mycoplasmatota</taxon>
        <taxon>Mollicutes</taxon>
        <taxon>Acholeplasmatales</taxon>
        <taxon>Acholeplasmataceae</taxon>
        <taxon>Candidatus Phytoplasma</taxon>
        <taxon>16SrI (Aster yellows group)</taxon>
    </lineage>
</organism>
<dbReference type="HOGENOM" id="CLU_3039995_0_0_14"/>
<evidence type="ECO:0000313" key="1">
    <source>
        <dbReference type="EMBL" id="ABC65315.1"/>
    </source>
</evidence>